<name>A0A1K0IID2_CUPNE</name>
<evidence type="ECO:0000313" key="2">
    <source>
        <dbReference type="EMBL" id="SCU77176.1"/>
    </source>
</evidence>
<accession>A0A1K0IID2</accession>
<sequence>MRAPARGSGLPRALGQGLALALGPVPVRAQGLAQAWGPVPVRGREPRPERGPGLAPRRARARPCASSRN</sequence>
<gene>
    <name evidence="2" type="ORF">CNECB9_3730025</name>
</gene>
<evidence type="ECO:0000256" key="1">
    <source>
        <dbReference type="SAM" id="MobiDB-lite"/>
    </source>
</evidence>
<proteinExistence type="predicted"/>
<organism evidence="2">
    <name type="scientific">Cupriavidus necator</name>
    <name type="common">Alcaligenes eutrophus</name>
    <name type="synonym">Ralstonia eutropha</name>
    <dbReference type="NCBI Taxonomy" id="106590"/>
    <lineage>
        <taxon>Bacteria</taxon>
        <taxon>Pseudomonadati</taxon>
        <taxon>Pseudomonadota</taxon>
        <taxon>Betaproteobacteria</taxon>
        <taxon>Burkholderiales</taxon>
        <taxon>Burkholderiaceae</taxon>
        <taxon>Cupriavidus</taxon>
    </lineage>
</organism>
<protein>
    <submittedName>
        <fullName evidence="2">Uncharacterized protein</fullName>
    </submittedName>
</protein>
<dbReference type="EMBL" id="FMSH01000305">
    <property type="protein sequence ID" value="SCU77176.1"/>
    <property type="molecule type" value="Genomic_DNA"/>
</dbReference>
<reference evidence="2" key="1">
    <citation type="submission" date="2016-09" db="EMBL/GenBank/DDBJ databases">
        <authorList>
            <person name="Capua I."/>
            <person name="De Benedictis P."/>
            <person name="Joannis T."/>
            <person name="Lombin L.H."/>
            <person name="Cattoli G."/>
        </authorList>
    </citation>
    <scope>NUCLEOTIDE SEQUENCE</scope>
    <source>
        <strain evidence="2">B9</strain>
    </source>
</reference>
<feature type="region of interest" description="Disordered" evidence="1">
    <location>
        <begin position="38"/>
        <end position="69"/>
    </location>
</feature>
<dbReference type="AlphaFoldDB" id="A0A1K0IID2"/>